<dbReference type="RefSeq" id="WP_233086281.1">
    <property type="nucleotide sequence ID" value="NZ_BAABWN010000001.1"/>
</dbReference>
<gene>
    <name evidence="2" type="ORF">NBRC116591_05110</name>
</gene>
<dbReference type="InterPro" id="IPR053176">
    <property type="entry name" value="T6SS_TssE1-like"/>
</dbReference>
<protein>
    <recommendedName>
        <fullName evidence="1">IraD/Gp25-like domain-containing protein</fullName>
    </recommendedName>
</protein>
<evidence type="ECO:0000313" key="3">
    <source>
        <dbReference type="Proteomes" id="UP001465153"/>
    </source>
</evidence>
<keyword evidence="3" id="KW-1185">Reference proteome</keyword>
<evidence type="ECO:0000313" key="2">
    <source>
        <dbReference type="EMBL" id="GAA6166701.1"/>
    </source>
</evidence>
<name>A0ABQ0A4W9_9GAMM</name>
<dbReference type="Gene3D" id="3.10.450.40">
    <property type="match status" value="1"/>
</dbReference>
<dbReference type="Proteomes" id="UP001465153">
    <property type="component" value="Unassembled WGS sequence"/>
</dbReference>
<evidence type="ECO:0000259" key="1">
    <source>
        <dbReference type="Pfam" id="PF04965"/>
    </source>
</evidence>
<sequence length="153" mass="17458">MADKKLLTPLFDRLIADDDSDQHYLMNTQMRESVRRDLENLLNTRFCCLAPPEEFEHLQSSLLNLGLPDISSVNLMSIENRKRFCAQIRQCILTYEKRIKSVKVSTVGKLDPEEPNIRFQIEAEIHSSPAPEIIVFDSSLNPITQTVNVAEVG</sequence>
<proteinExistence type="predicted"/>
<dbReference type="Pfam" id="PF04965">
    <property type="entry name" value="GPW_gp25"/>
    <property type="match status" value="1"/>
</dbReference>
<dbReference type="NCBIfam" id="TIGR03357">
    <property type="entry name" value="VI_zyme"/>
    <property type="match status" value="1"/>
</dbReference>
<dbReference type="SUPFAM" id="SSF160719">
    <property type="entry name" value="gpW/gp25-like"/>
    <property type="match status" value="1"/>
</dbReference>
<dbReference type="InterPro" id="IPR017737">
    <property type="entry name" value="TssE1-like"/>
</dbReference>
<comment type="caution">
    <text evidence="2">The sequence shown here is derived from an EMBL/GenBank/DDBJ whole genome shotgun (WGS) entry which is preliminary data.</text>
</comment>
<organism evidence="2 3">
    <name type="scientific">Sessilibacter corallicola</name>
    <dbReference type="NCBI Taxonomy" id="2904075"/>
    <lineage>
        <taxon>Bacteria</taxon>
        <taxon>Pseudomonadati</taxon>
        <taxon>Pseudomonadota</taxon>
        <taxon>Gammaproteobacteria</taxon>
        <taxon>Cellvibrionales</taxon>
        <taxon>Cellvibrionaceae</taxon>
        <taxon>Sessilibacter</taxon>
    </lineage>
</organism>
<feature type="domain" description="IraD/Gp25-like" evidence="1">
    <location>
        <begin position="29"/>
        <end position="129"/>
    </location>
</feature>
<dbReference type="PANTHER" id="PTHR38595:SF2">
    <property type="entry name" value="TYPE VI SECRETION SYSTEM BASEPLATE SUBUNIT TSSE"/>
    <property type="match status" value="1"/>
</dbReference>
<dbReference type="PANTHER" id="PTHR38595">
    <property type="entry name" value="CYTOPLASMIC PROTEIN-RELATED"/>
    <property type="match status" value="1"/>
</dbReference>
<dbReference type="InterPro" id="IPR007048">
    <property type="entry name" value="IraD/Gp25-like"/>
</dbReference>
<reference evidence="2 3" key="1">
    <citation type="submission" date="2024-04" db="EMBL/GenBank/DDBJ databases">
        <title>Draft genome sequence of Sessilibacter corallicola NBRC 116591.</title>
        <authorList>
            <person name="Miyakawa T."/>
            <person name="Kusuya Y."/>
            <person name="Miura T."/>
        </authorList>
    </citation>
    <scope>NUCLEOTIDE SEQUENCE [LARGE SCALE GENOMIC DNA]</scope>
    <source>
        <strain evidence="2 3">KU-00831-HH</strain>
    </source>
</reference>
<dbReference type="EMBL" id="BAABWN010000001">
    <property type="protein sequence ID" value="GAA6166701.1"/>
    <property type="molecule type" value="Genomic_DNA"/>
</dbReference>
<accession>A0ABQ0A4W9</accession>